<evidence type="ECO:0000313" key="2">
    <source>
        <dbReference type="EMBL" id="MDR7072388.1"/>
    </source>
</evidence>
<gene>
    <name evidence="2" type="ORF">J2X07_001365</name>
</gene>
<sequence length="66" mass="7239">MDNQLKQTFGSDLQNPEGDKHYSESLLFSGSWIQAVGAVLSALEGSKIKKLNNRLLAIFCVGHADF</sequence>
<protein>
    <submittedName>
        <fullName evidence="2">Uncharacterized protein</fullName>
    </submittedName>
</protein>
<dbReference type="EMBL" id="JAVDWA010000002">
    <property type="protein sequence ID" value="MDR7072388.1"/>
    <property type="molecule type" value="Genomic_DNA"/>
</dbReference>
<evidence type="ECO:0000313" key="3">
    <source>
        <dbReference type="Proteomes" id="UP001258181"/>
    </source>
</evidence>
<feature type="region of interest" description="Disordered" evidence="1">
    <location>
        <begin position="1"/>
        <end position="20"/>
    </location>
</feature>
<dbReference type="Proteomes" id="UP001258181">
    <property type="component" value="Unassembled WGS sequence"/>
</dbReference>
<feature type="compositionally biased region" description="Polar residues" evidence="1">
    <location>
        <begin position="1"/>
        <end position="14"/>
    </location>
</feature>
<organism evidence="2 3">
    <name type="scientific">Fictibacillus barbaricus</name>
    <dbReference type="NCBI Taxonomy" id="182136"/>
    <lineage>
        <taxon>Bacteria</taxon>
        <taxon>Bacillati</taxon>
        <taxon>Bacillota</taxon>
        <taxon>Bacilli</taxon>
        <taxon>Bacillales</taxon>
        <taxon>Fictibacillaceae</taxon>
        <taxon>Fictibacillus</taxon>
    </lineage>
</organism>
<proteinExistence type="predicted"/>
<reference evidence="2 3" key="1">
    <citation type="submission" date="2023-07" db="EMBL/GenBank/DDBJ databases">
        <title>Sorghum-associated microbial communities from plants grown in Nebraska, USA.</title>
        <authorList>
            <person name="Schachtman D."/>
        </authorList>
    </citation>
    <scope>NUCLEOTIDE SEQUENCE [LARGE SCALE GENOMIC DNA]</scope>
    <source>
        <strain evidence="2 3">BE211</strain>
    </source>
</reference>
<keyword evidence="3" id="KW-1185">Reference proteome</keyword>
<name>A0ABU1TYY8_9BACL</name>
<evidence type="ECO:0000256" key="1">
    <source>
        <dbReference type="SAM" id="MobiDB-lite"/>
    </source>
</evidence>
<comment type="caution">
    <text evidence="2">The sequence shown here is derived from an EMBL/GenBank/DDBJ whole genome shotgun (WGS) entry which is preliminary data.</text>
</comment>
<accession>A0ABU1TYY8</accession>
<dbReference type="RefSeq" id="WP_310257692.1">
    <property type="nucleotide sequence ID" value="NZ_JAVDWA010000002.1"/>
</dbReference>